<feature type="region of interest" description="Disordered" evidence="1">
    <location>
        <begin position="103"/>
        <end position="131"/>
    </location>
</feature>
<protein>
    <submittedName>
        <fullName evidence="2">Uncharacterized protein</fullName>
    </submittedName>
</protein>
<evidence type="ECO:0000256" key="1">
    <source>
        <dbReference type="SAM" id="MobiDB-lite"/>
    </source>
</evidence>
<evidence type="ECO:0000313" key="2">
    <source>
        <dbReference type="EMBL" id="QJA95276.1"/>
    </source>
</evidence>
<organism evidence="2">
    <name type="scientific">viral metagenome</name>
    <dbReference type="NCBI Taxonomy" id="1070528"/>
    <lineage>
        <taxon>unclassified sequences</taxon>
        <taxon>metagenomes</taxon>
        <taxon>organismal metagenomes</taxon>
    </lineage>
</organism>
<sequence>MSYKNIVFAKLEKRLFNDHRWYMMNETSQLNYIRFILFAQETYNRIPKNLEAIKKAFKTDQDLKIIEESIKEIKRNFPKFKENKYCYYFDEFDEKTNYIKDKEKLRKSPGRPRDSVYKEEEKEEEYKDKEK</sequence>
<reference evidence="2" key="1">
    <citation type="submission" date="2020-03" db="EMBL/GenBank/DDBJ databases">
        <title>The deep terrestrial virosphere.</title>
        <authorList>
            <person name="Holmfeldt K."/>
            <person name="Nilsson E."/>
            <person name="Simone D."/>
            <person name="Lopez-Fernandez M."/>
            <person name="Wu X."/>
            <person name="de Brujin I."/>
            <person name="Lundin D."/>
            <person name="Andersson A."/>
            <person name="Bertilsson S."/>
            <person name="Dopson M."/>
        </authorList>
    </citation>
    <scope>NUCLEOTIDE SEQUENCE</scope>
    <source>
        <strain evidence="2">MM415B05507</strain>
    </source>
</reference>
<gene>
    <name evidence="2" type="ORF">MM415B05507_0002</name>
</gene>
<name>A0A6M3LIZ3_9ZZZZ</name>
<dbReference type="EMBL" id="MT143301">
    <property type="protein sequence ID" value="QJA95276.1"/>
    <property type="molecule type" value="Genomic_DNA"/>
</dbReference>
<dbReference type="AlphaFoldDB" id="A0A6M3LIZ3"/>
<proteinExistence type="predicted"/>
<accession>A0A6M3LIZ3</accession>